<dbReference type="InterPro" id="IPR003284">
    <property type="entry name" value="Sal_SpvB"/>
</dbReference>
<evidence type="ECO:0000313" key="8">
    <source>
        <dbReference type="Proteomes" id="UP000054544"/>
    </source>
</evidence>
<evidence type="ECO:0000256" key="4">
    <source>
        <dbReference type="SAM" id="MobiDB-lite"/>
    </source>
</evidence>
<keyword evidence="5" id="KW-0732">Signal</keyword>
<feature type="region of interest" description="Disordered" evidence="4">
    <location>
        <begin position="1296"/>
        <end position="1317"/>
    </location>
</feature>
<organism evidence="7 8">
    <name type="scientific">Metarhizium anisopliae BRIP 53293</name>
    <dbReference type="NCBI Taxonomy" id="1291518"/>
    <lineage>
        <taxon>Eukaryota</taxon>
        <taxon>Fungi</taxon>
        <taxon>Dikarya</taxon>
        <taxon>Ascomycota</taxon>
        <taxon>Pezizomycotina</taxon>
        <taxon>Sordariomycetes</taxon>
        <taxon>Hypocreomycetidae</taxon>
        <taxon>Hypocreales</taxon>
        <taxon>Clavicipitaceae</taxon>
        <taxon>Metarhizium</taxon>
    </lineage>
</organism>
<evidence type="ECO:0000256" key="2">
    <source>
        <dbReference type="ARBA" id="ARBA00022525"/>
    </source>
</evidence>
<evidence type="ECO:0000313" key="7">
    <source>
        <dbReference type="EMBL" id="KJK75419.1"/>
    </source>
</evidence>
<dbReference type="PANTHER" id="PTHR44103:SF1">
    <property type="entry name" value="PROPROTEIN CONVERTASE P"/>
    <property type="match status" value="1"/>
</dbReference>
<feature type="chain" id="PRO_5002341238" description="Insecticide toxin TcdB middle/N-terminal domain-containing protein" evidence="5">
    <location>
        <begin position="18"/>
        <end position="1335"/>
    </location>
</feature>
<gene>
    <name evidence="7" type="ORF">H634G_09437</name>
</gene>
<evidence type="ECO:0000256" key="3">
    <source>
        <dbReference type="ARBA" id="ARBA00023026"/>
    </source>
</evidence>
<evidence type="ECO:0000256" key="1">
    <source>
        <dbReference type="ARBA" id="ARBA00004613"/>
    </source>
</evidence>
<evidence type="ECO:0000259" key="6">
    <source>
        <dbReference type="Pfam" id="PF12256"/>
    </source>
</evidence>
<dbReference type="EMBL" id="KE384750">
    <property type="protein sequence ID" value="KJK75419.1"/>
    <property type="molecule type" value="Genomic_DNA"/>
</dbReference>
<keyword evidence="8" id="KW-1185">Reference proteome</keyword>
<dbReference type="InterPro" id="IPR028994">
    <property type="entry name" value="Integrin_alpha_N"/>
</dbReference>
<dbReference type="GO" id="GO:0005737">
    <property type="term" value="C:cytoplasm"/>
    <property type="evidence" value="ECO:0007669"/>
    <property type="project" value="InterPro"/>
</dbReference>
<feature type="domain" description="Insecticide toxin TcdB middle/N-terminal" evidence="6">
    <location>
        <begin position="936"/>
        <end position="1020"/>
    </location>
</feature>
<accession>A0A0D9NN83</accession>
<dbReference type="Proteomes" id="UP000054544">
    <property type="component" value="Unassembled WGS sequence"/>
</dbReference>
<dbReference type="STRING" id="1291518.A0A0D9NN83"/>
<name>A0A0D9NN83_METAN</name>
<dbReference type="GO" id="GO:0005576">
    <property type="term" value="C:extracellular region"/>
    <property type="evidence" value="ECO:0007669"/>
    <property type="project" value="UniProtKB-SubCell"/>
</dbReference>
<proteinExistence type="predicted"/>
<dbReference type="PANTHER" id="PTHR44103">
    <property type="entry name" value="PROPROTEIN CONVERTASE P"/>
    <property type="match status" value="1"/>
</dbReference>
<feature type="signal peptide" evidence="5">
    <location>
        <begin position="1"/>
        <end position="17"/>
    </location>
</feature>
<dbReference type="Pfam" id="PF12256">
    <property type="entry name" value="TcdB_toxin_midN"/>
    <property type="match status" value="1"/>
</dbReference>
<reference evidence="8" key="1">
    <citation type="journal article" date="2014" name="BMC Genomics">
        <title>The genome sequence of the biocontrol fungus Metarhizium anisopliae and comparative genomics of Metarhizium species.</title>
        <authorList>
            <person name="Pattemore J.A."/>
            <person name="Hane J.K."/>
            <person name="Williams A.H."/>
            <person name="Wilson B.A."/>
            <person name="Stodart B.J."/>
            <person name="Ash G.J."/>
        </authorList>
    </citation>
    <scope>NUCLEOTIDE SEQUENCE [LARGE SCALE GENOMIC DNA]</scope>
    <source>
        <strain evidence="8">BRIP 53293</strain>
    </source>
</reference>
<protein>
    <recommendedName>
        <fullName evidence="6">Insecticide toxin TcdB middle/N-terminal domain-containing protein</fullName>
    </recommendedName>
</protein>
<dbReference type="Pfam" id="PF03534">
    <property type="entry name" value="SpvB"/>
    <property type="match status" value="1"/>
</dbReference>
<keyword evidence="2" id="KW-0964">Secreted</keyword>
<sequence length="1335" mass="150819">MFLSVLAASLFTTASLAREIRPLHPVGVAVVSRDEDLLEKYRGQVTRLHDAISNATQCYTDFIDNLHKAEPDTLHSINACGDKNEAARAELAAAHEIARSPAFPSDKLFSAQLPDVLDSRTSLQGPWTKDLQDRVHQLTLESLNAVEASKRAALLPEYRKHVTALYDHLSKAVTCYEAYDNNVQKPGANPDSIDACDTEYDAVARSLRDARSTAYQPDFPDGNWLFEAKIPDMRDSRNQKKLDELRDAAKHAFEIKDQAKLVENYHEEVTDLQRRLASATKCYVDYIDHIHREDITDEGYKSRADQACNEAYRQIQAKLTEVRAAASKPNFPGASWLFNAHLPDITDGRAELQSEWTKNLEGKLRELTQAADRADRAGIQADDKLTQFNATVLQEVVPLVNKTAMETAEVLVKYVALNLLTQGKTAEDVKDAANKALLGFVKGLGHDMVDDEYILFGAEDLVPLKEHDGNGHWAVREPTPRTLNGEEYSVKRYRPRIEGLFSVIERWTKNTGEIHCRSISKHNSFDDKGNIISYGYVSEDSIGVDFSQPCEHNRTETARYVARYLKRIKYGNRQSRFVQPIPADTNWMFEVVIDYGDHDFDRPTPTSQNPWLCRNDPFSVYRAGFEVRHYRLCQRVLTSKLSLQSFGNLPTGLGSDKYHWVDLDGEGIACVLTEQGNTWFYKRNFGDAELGPLETVAQKPSSMPLNGKSQLLDLGGNGQLSLVDFSVVTPGFFKKIANEDWSSFTPFKFLPNIRWDDPTLLVIDLTGDGRADIIMSNDQVFAWYPSLAEDGFAPMEHRRVSLDERIGPRIVLGDDETSIHLADMSGDGLVDIVRIRNSEICYWPNLGYGRFRLKITLGNFPNLDVPGRFSQSRIRLADIDGSGTTDIVYLWLDDIKIFFNQSGNSFSDPYRVVQTPRVDNLSDISGITSAISTPSSQNNLGAETRIQYASSTKFYLQDRAARTPWVTKLPFPVHVVESVENVDRVSMNHFTKRIKYHHGFFDTFEREFRGFGMVEQYNTEEFDISLESKINHINNLFSFEEIRDNIATAEDGNHDLPFEDFDGTGATNPSQSYRRLTSISRTYYRSDDLSHVLPLRTIESMVLQSTIYRLALTESLATNNFVGAGKISQTELDDILENDCRYVHREGDRNWCVPAGEVFYSPNSGDSPAAEMAFAQQHFFNIHIFLSPFHRDNFNTDTTVTYDKLLQPWMVMDHDQNRSAVAYDVLGMVVGTATMEKPEEDLGDSLDNVVNALDDSVILAYFNNPLAIGNDLLRNASSRFMYDVLAFFRTKDQEQPQPAAASNLTRETHASDLQPGRRPGILYSFSYSDGFGREI</sequence>
<evidence type="ECO:0000256" key="5">
    <source>
        <dbReference type="SAM" id="SignalP"/>
    </source>
</evidence>
<dbReference type="SUPFAM" id="SSF69318">
    <property type="entry name" value="Integrin alpha N-terminal domain"/>
    <property type="match status" value="1"/>
</dbReference>
<keyword evidence="3" id="KW-0843">Virulence</keyword>
<dbReference type="InterPro" id="IPR022045">
    <property type="entry name" value="TcdB_toxin_mid/N"/>
</dbReference>
<comment type="subcellular location">
    <subcellularLocation>
        <location evidence="1">Secreted</location>
    </subcellularLocation>
</comment>